<dbReference type="GO" id="GO:0005829">
    <property type="term" value="C:cytosol"/>
    <property type="evidence" value="ECO:0007669"/>
    <property type="project" value="TreeGrafter"/>
</dbReference>
<dbReference type="InterPro" id="IPR006379">
    <property type="entry name" value="HAD-SF_hydro_IIB"/>
</dbReference>
<gene>
    <name evidence="1" type="ORF">BEN51_02590</name>
</gene>
<keyword evidence="2" id="KW-1185">Reference proteome</keyword>
<organism evidence="1 2">
    <name type="scientific">Clostridium isatidis</name>
    <dbReference type="NCBI Taxonomy" id="182773"/>
    <lineage>
        <taxon>Bacteria</taxon>
        <taxon>Bacillati</taxon>
        <taxon>Bacillota</taxon>
        <taxon>Clostridia</taxon>
        <taxon>Eubacteriales</taxon>
        <taxon>Clostridiaceae</taxon>
        <taxon>Clostridium</taxon>
    </lineage>
</organism>
<dbReference type="AlphaFoldDB" id="A0A343JA51"/>
<dbReference type="Gene3D" id="3.40.50.1000">
    <property type="entry name" value="HAD superfamily/HAD-like"/>
    <property type="match status" value="1"/>
</dbReference>
<evidence type="ECO:0000313" key="2">
    <source>
        <dbReference type="Proteomes" id="UP000264883"/>
    </source>
</evidence>
<dbReference type="PANTHER" id="PTHR10000:SF8">
    <property type="entry name" value="HAD SUPERFAMILY HYDROLASE-LIKE, TYPE 3"/>
    <property type="match status" value="1"/>
</dbReference>
<dbReference type="KEGG" id="cia:BEN51_02590"/>
<proteinExistence type="predicted"/>
<protein>
    <submittedName>
        <fullName evidence="1">HAD family hydrolase</fullName>
    </submittedName>
</protein>
<dbReference type="RefSeq" id="WP_119864543.1">
    <property type="nucleotide sequence ID" value="NZ_CP016786.1"/>
</dbReference>
<dbReference type="Pfam" id="PF08282">
    <property type="entry name" value="Hydrolase_3"/>
    <property type="match status" value="1"/>
</dbReference>
<dbReference type="GO" id="GO:0000287">
    <property type="term" value="F:magnesium ion binding"/>
    <property type="evidence" value="ECO:0007669"/>
    <property type="project" value="TreeGrafter"/>
</dbReference>
<dbReference type="PANTHER" id="PTHR10000">
    <property type="entry name" value="PHOSPHOSERINE PHOSPHATASE"/>
    <property type="match status" value="1"/>
</dbReference>
<dbReference type="InterPro" id="IPR036412">
    <property type="entry name" value="HAD-like_sf"/>
</dbReference>
<sequence length="266" mass="29979">MSKKGIVFFDVDGTLIDWTKGISKPTESTKRSIKKLKENGYITMLATGRPKNGINKDLAALNFDGYIGSNGAYIEMNNKVLLDEALDNKLLKEILEFLEDNKITYMLEGQNINYVADLKDRKLLDFIEGASLGIENFTEEWNRETVKAVKIIVLGESEKEYKLAAERFKGSNLALMGNAAFGAFEIFDSKYSKGYGISRLLEILDIDRERTYAFGDGENDVEMFQVVKHGIAMGGYHKKLEQYAYDFTEDVKNEGITKGLEKLGLI</sequence>
<keyword evidence="1" id="KW-0378">Hydrolase</keyword>
<dbReference type="EMBL" id="CP016786">
    <property type="protein sequence ID" value="ASW42409.1"/>
    <property type="molecule type" value="Genomic_DNA"/>
</dbReference>
<reference evidence="1 2" key="1">
    <citation type="submission" date="2016-08" db="EMBL/GenBank/DDBJ databases">
        <title>Complete Genome Sequence Of The Indigo Reducing Clostridium isatidis DSM15098.</title>
        <authorList>
            <person name="Little G.T."/>
            <person name="Minton N.P."/>
        </authorList>
    </citation>
    <scope>NUCLEOTIDE SEQUENCE [LARGE SCALE GENOMIC DNA]</scope>
    <source>
        <strain evidence="1 2">DSM 15098</strain>
    </source>
</reference>
<dbReference type="Proteomes" id="UP000264883">
    <property type="component" value="Chromosome"/>
</dbReference>
<dbReference type="SFLD" id="SFLDG01140">
    <property type="entry name" value="C2.B:_Phosphomannomutase_and_P"/>
    <property type="match status" value="1"/>
</dbReference>
<dbReference type="OrthoDB" id="9810101at2"/>
<dbReference type="SUPFAM" id="SSF56784">
    <property type="entry name" value="HAD-like"/>
    <property type="match status" value="1"/>
</dbReference>
<dbReference type="Gene3D" id="3.30.1240.10">
    <property type="match status" value="1"/>
</dbReference>
<evidence type="ECO:0000313" key="1">
    <source>
        <dbReference type="EMBL" id="ASW42409.1"/>
    </source>
</evidence>
<dbReference type="InterPro" id="IPR000150">
    <property type="entry name" value="Cof"/>
</dbReference>
<name>A0A343JA51_9CLOT</name>
<accession>A0A343JA51</accession>
<dbReference type="NCBIfam" id="TIGR00099">
    <property type="entry name" value="Cof-subfamily"/>
    <property type="match status" value="1"/>
</dbReference>
<dbReference type="SFLD" id="SFLDS00003">
    <property type="entry name" value="Haloacid_Dehalogenase"/>
    <property type="match status" value="1"/>
</dbReference>
<dbReference type="InterPro" id="IPR023214">
    <property type="entry name" value="HAD_sf"/>
</dbReference>
<dbReference type="GO" id="GO:0016791">
    <property type="term" value="F:phosphatase activity"/>
    <property type="evidence" value="ECO:0007669"/>
    <property type="project" value="TreeGrafter"/>
</dbReference>
<dbReference type="NCBIfam" id="TIGR01484">
    <property type="entry name" value="HAD-SF-IIB"/>
    <property type="match status" value="1"/>
</dbReference>